<dbReference type="SMART" id="SM00177">
    <property type="entry name" value="ARF"/>
    <property type="match status" value="1"/>
</dbReference>
<dbReference type="GO" id="GO:0005525">
    <property type="term" value="F:GTP binding"/>
    <property type="evidence" value="ECO:0007669"/>
    <property type="project" value="UniProtKB-KW"/>
</dbReference>
<proteinExistence type="inferred from homology"/>
<organism evidence="9 10">
    <name type="scientific">Anser cygnoides</name>
    <name type="common">Swan goose</name>
    <dbReference type="NCBI Taxonomy" id="8845"/>
    <lineage>
        <taxon>Eukaryota</taxon>
        <taxon>Metazoa</taxon>
        <taxon>Chordata</taxon>
        <taxon>Craniata</taxon>
        <taxon>Vertebrata</taxon>
        <taxon>Euteleostomi</taxon>
        <taxon>Archelosauria</taxon>
        <taxon>Archosauria</taxon>
        <taxon>Dinosauria</taxon>
        <taxon>Saurischia</taxon>
        <taxon>Theropoda</taxon>
        <taxon>Coelurosauria</taxon>
        <taxon>Aves</taxon>
        <taxon>Neognathae</taxon>
        <taxon>Galloanserae</taxon>
        <taxon>Anseriformes</taxon>
        <taxon>Anatidae</taxon>
        <taxon>Anserinae</taxon>
        <taxon>Anser</taxon>
    </lineage>
</organism>
<reference evidence="9" key="1">
    <citation type="submission" date="2025-08" db="UniProtKB">
        <authorList>
            <consortium name="Ensembl"/>
        </authorList>
    </citation>
    <scope>IDENTIFICATION</scope>
</reference>
<evidence type="ECO:0000313" key="10">
    <source>
        <dbReference type="Proteomes" id="UP000694521"/>
    </source>
</evidence>
<keyword evidence="5 6" id="KW-0342">GTP-binding</keyword>
<dbReference type="Pfam" id="PF00025">
    <property type="entry name" value="Arf"/>
    <property type="match status" value="1"/>
</dbReference>
<dbReference type="Gene3D" id="3.40.50.300">
    <property type="entry name" value="P-loop containing nucleotide triphosphate hydrolases"/>
    <property type="match status" value="1"/>
</dbReference>
<name>A0A8B9DC44_ANSCY</name>
<keyword evidence="10" id="KW-1185">Reference proteome</keyword>
<dbReference type="InterPro" id="IPR044154">
    <property type="entry name" value="Arl8a/8b"/>
</dbReference>
<dbReference type="PROSITE" id="PS51419">
    <property type="entry name" value="RAB"/>
    <property type="match status" value="1"/>
</dbReference>
<dbReference type="NCBIfam" id="TIGR00231">
    <property type="entry name" value="small_GTP"/>
    <property type="match status" value="1"/>
</dbReference>
<evidence type="ECO:0000256" key="7">
    <source>
        <dbReference type="PIRSR" id="PIRSR606689-2"/>
    </source>
</evidence>
<dbReference type="PROSITE" id="PS51417">
    <property type="entry name" value="ARF"/>
    <property type="match status" value="1"/>
</dbReference>
<dbReference type="SUPFAM" id="SSF52540">
    <property type="entry name" value="P-loop containing nucleoside triphosphate hydrolases"/>
    <property type="match status" value="1"/>
</dbReference>
<dbReference type="CDD" id="cd04159">
    <property type="entry name" value="Arl10_like"/>
    <property type="match status" value="1"/>
</dbReference>
<sequence length="297" mass="32380">MGARTARGPRAIRPAPRRVTFPAWPLWAAGGGLSWPLPLVGSLGDPAAPKRSLAIVSSSQSPAIPQNLAGEATFWVEPGYTRATPGVRIAGGIPGCSPPELLVPKVFSGCSRTPGCRYLSPGGRKERRSGSSACCGVAGFPEPPDTIRFALQSGQFNEDMIPTVGFNMRKITKGNVTIKLWDIGGQPRFRSMWERYCRGVSAIVYMVDAADQEKIEASKNELHNLLDKPQLQGIPVLVLGNKRDLPGALDEKELIEKMNLSAIQDREICCYSISCKEKDNIDITLQWLIQHSKSRRS</sequence>
<dbReference type="GO" id="GO:0003924">
    <property type="term" value="F:GTPase activity"/>
    <property type="evidence" value="ECO:0007669"/>
    <property type="project" value="InterPro"/>
</dbReference>
<dbReference type="SMART" id="SM00175">
    <property type="entry name" value="RAB"/>
    <property type="match status" value="1"/>
</dbReference>
<dbReference type="InterPro" id="IPR027417">
    <property type="entry name" value="P-loop_NTPase"/>
</dbReference>
<reference evidence="9" key="2">
    <citation type="submission" date="2025-09" db="UniProtKB">
        <authorList>
            <consortium name="Ensembl"/>
        </authorList>
    </citation>
    <scope>IDENTIFICATION</scope>
</reference>
<evidence type="ECO:0000256" key="5">
    <source>
        <dbReference type="ARBA" id="ARBA00023134"/>
    </source>
</evidence>
<keyword evidence="7" id="KW-0479">Metal-binding</keyword>
<evidence type="ECO:0000256" key="6">
    <source>
        <dbReference type="PIRSR" id="PIRSR606689-1"/>
    </source>
</evidence>
<feature type="binding site" evidence="7">
    <location>
        <position position="163"/>
    </location>
    <ligand>
        <name>Mg(2+)</name>
        <dbReference type="ChEBI" id="CHEBI:18420"/>
    </ligand>
</feature>
<evidence type="ECO:0000256" key="4">
    <source>
        <dbReference type="ARBA" id="ARBA00022741"/>
    </source>
</evidence>
<keyword evidence="4 6" id="KW-0547">Nucleotide-binding</keyword>
<evidence type="ECO:0000256" key="3">
    <source>
        <dbReference type="ARBA" id="ARBA00010290"/>
    </source>
</evidence>
<evidence type="ECO:0000313" key="9">
    <source>
        <dbReference type="Ensembl" id="ENSACDP00005003028.1"/>
    </source>
</evidence>
<dbReference type="GO" id="GO:0005765">
    <property type="term" value="C:lysosomal membrane"/>
    <property type="evidence" value="ECO:0007669"/>
    <property type="project" value="UniProtKB-SubCell"/>
</dbReference>
<dbReference type="FunFam" id="3.40.50.300:FF:002484">
    <property type="entry name" value="ADP ribosylation factor like GTPase 8B"/>
    <property type="match status" value="1"/>
</dbReference>
<feature type="binding site" evidence="6">
    <location>
        <begin position="241"/>
        <end position="244"/>
    </location>
    <ligand>
        <name>GTP</name>
        <dbReference type="ChEBI" id="CHEBI:37565"/>
    </ligand>
</feature>
<dbReference type="GO" id="GO:0015031">
    <property type="term" value="P:protein transport"/>
    <property type="evidence" value="ECO:0007669"/>
    <property type="project" value="InterPro"/>
</dbReference>
<dbReference type="GO" id="GO:0008089">
    <property type="term" value="P:anterograde axonal transport"/>
    <property type="evidence" value="ECO:0007669"/>
    <property type="project" value="TreeGrafter"/>
</dbReference>
<dbReference type="GO" id="GO:1904115">
    <property type="term" value="C:axon cytoplasm"/>
    <property type="evidence" value="ECO:0007669"/>
    <property type="project" value="GOC"/>
</dbReference>
<evidence type="ECO:0000256" key="8">
    <source>
        <dbReference type="RuleBase" id="RU003925"/>
    </source>
</evidence>
<dbReference type="PANTHER" id="PTHR45732">
    <property type="entry name" value="ADP-RIBOSYLATION FACTOR-LIKE PROTEIN 8"/>
    <property type="match status" value="1"/>
</dbReference>
<evidence type="ECO:0000256" key="1">
    <source>
        <dbReference type="ARBA" id="ARBA00004414"/>
    </source>
</evidence>
<dbReference type="SMART" id="SM00178">
    <property type="entry name" value="SAR"/>
    <property type="match status" value="1"/>
</dbReference>
<dbReference type="GO" id="GO:0046872">
    <property type="term" value="F:metal ion binding"/>
    <property type="evidence" value="ECO:0007669"/>
    <property type="project" value="UniProtKB-KW"/>
</dbReference>
<keyword evidence="7" id="KW-0460">Magnesium</keyword>
<feature type="binding site" evidence="6">
    <location>
        <position position="185"/>
    </location>
    <ligand>
        <name>GTP</name>
        <dbReference type="ChEBI" id="CHEBI:37565"/>
    </ligand>
</feature>
<dbReference type="GO" id="GO:0031902">
    <property type="term" value="C:late endosome membrane"/>
    <property type="evidence" value="ECO:0007669"/>
    <property type="project" value="UniProtKB-SubCell"/>
</dbReference>
<accession>A0A8B9DC44</accession>
<evidence type="ECO:0000256" key="2">
    <source>
        <dbReference type="ARBA" id="ARBA00004656"/>
    </source>
</evidence>
<dbReference type="Proteomes" id="UP000694521">
    <property type="component" value="Unplaced"/>
</dbReference>
<protein>
    <submittedName>
        <fullName evidence="9">ADP ribosylation factor like GTPase 8A</fullName>
    </submittedName>
</protein>
<dbReference type="PRINTS" id="PR00328">
    <property type="entry name" value="SAR1GTPBP"/>
</dbReference>
<dbReference type="InterPro" id="IPR005225">
    <property type="entry name" value="Small_GTP-bd"/>
</dbReference>
<comment type="subcellular location">
    <subcellularLocation>
        <location evidence="1">Late endosome membrane</location>
    </subcellularLocation>
    <subcellularLocation>
        <location evidence="2">Lysosome membrane</location>
    </subcellularLocation>
</comment>
<comment type="similarity">
    <text evidence="3 8">Belongs to the small GTPase superfamily. Arf family.</text>
</comment>
<dbReference type="AlphaFoldDB" id="A0A8B9DC44"/>
<dbReference type="InterPro" id="IPR006689">
    <property type="entry name" value="Small_GTPase_ARF/SAR"/>
</dbReference>
<dbReference type="PANTHER" id="PTHR45732:SF4">
    <property type="entry name" value="ADP-RIBOSYLATION FACTOR-LIKE PROTEIN 8A"/>
    <property type="match status" value="1"/>
</dbReference>
<dbReference type="Ensembl" id="ENSACDT00005003633.1">
    <property type="protein sequence ID" value="ENSACDP00005003028.1"/>
    <property type="gene ID" value="ENSACDG00005002138.1"/>
</dbReference>